<evidence type="ECO:0000256" key="5">
    <source>
        <dbReference type="ARBA" id="ARBA00022833"/>
    </source>
</evidence>
<dbReference type="SMART" id="SM00631">
    <property type="entry name" value="Zn_pept"/>
    <property type="match status" value="1"/>
</dbReference>
<dbReference type="GO" id="GO:0008270">
    <property type="term" value="F:zinc ion binding"/>
    <property type="evidence" value="ECO:0007669"/>
    <property type="project" value="InterPro"/>
</dbReference>
<dbReference type="SUPFAM" id="SSF53187">
    <property type="entry name" value="Zn-dependent exopeptidases"/>
    <property type="match status" value="1"/>
</dbReference>
<keyword evidence="3" id="KW-0645">Protease</keyword>
<dbReference type="GO" id="GO:0006508">
    <property type="term" value="P:proteolysis"/>
    <property type="evidence" value="ECO:0007669"/>
    <property type="project" value="UniProtKB-KW"/>
</dbReference>
<dbReference type="CDD" id="cd06229">
    <property type="entry name" value="M14_Endopeptidase_I"/>
    <property type="match status" value="1"/>
</dbReference>
<dbReference type="Pfam" id="PF00246">
    <property type="entry name" value="Peptidase_M14"/>
    <property type="match status" value="1"/>
</dbReference>
<organism evidence="10 11">
    <name type="scientific">Fictibacillus enclensis</name>
    <dbReference type="NCBI Taxonomy" id="1017270"/>
    <lineage>
        <taxon>Bacteria</taxon>
        <taxon>Bacillati</taxon>
        <taxon>Bacillota</taxon>
        <taxon>Bacilli</taxon>
        <taxon>Bacillales</taxon>
        <taxon>Fictibacillaceae</taxon>
        <taxon>Fictibacillus</taxon>
    </lineage>
</organism>
<keyword evidence="8" id="KW-0732">Signal</keyword>
<dbReference type="Proteomes" id="UP000054099">
    <property type="component" value="Unassembled WGS sequence"/>
</dbReference>
<feature type="active site" description="Proton donor/acceptor" evidence="7">
    <location>
        <position position="299"/>
    </location>
</feature>
<evidence type="ECO:0000256" key="2">
    <source>
        <dbReference type="ARBA" id="ARBA00005988"/>
    </source>
</evidence>
<comment type="cofactor">
    <cofactor evidence="1">
        <name>Zn(2+)</name>
        <dbReference type="ChEBI" id="CHEBI:29105"/>
    </cofactor>
</comment>
<sequence>MKKTIWSLVLAVVVSLSAFSFTPSASAASYVDPIQTYTYSEMTTDMKQLAKAYPDLVQYRALGTTKYGRTVWAIKLGKGDATVFYNASHHAREWITTNIAMEMVDAYADAYKKNTTYQGYNVRSLLNDVSIWIVPMVNPDGVTLQQSGLKEFPKSAHSGLIKMNKGSTNFKRWKANAQGIDLNRQYPAGWNEIPRSEAPSPSYQMYKGTKPLEAPEVKLLYNFTSYVDPEVTISYHTSGRILYWHYLNKKENYNRDYAMAKTFSSMTGYPLVKPNDSKKGGGYKDWFITQYGRPAFTPELSYHVGATNPPVSVINEEWKRNRKAALFVANEGKKLWEKKFTKTSKVITTFAPFNLYDRPGSAYKTSTKLKAQKLTVIGTKGNYFRINTKDYGKKWILKDNYVSGTVNDFHTKPKNFLVKESTPLYYSPISTKKSTSNLYPGEVKAIKSYGSYYAVKTKFSYDLWIKKDSKITEFNPAAVNQKIVLKPDATPLYLLPLDSKKTDTNLTPQTVTATKKWNNWFYVEGKDKDKMAVKGWIKQ</sequence>
<evidence type="ECO:0000259" key="9">
    <source>
        <dbReference type="PROSITE" id="PS52035"/>
    </source>
</evidence>
<gene>
    <name evidence="10" type="ORF">AS030_10630</name>
</gene>
<dbReference type="PANTHER" id="PTHR11705:SF143">
    <property type="entry name" value="SLL0236 PROTEIN"/>
    <property type="match status" value="1"/>
</dbReference>
<keyword evidence="4" id="KW-0378">Hydrolase</keyword>
<evidence type="ECO:0000256" key="1">
    <source>
        <dbReference type="ARBA" id="ARBA00001947"/>
    </source>
</evidence>
<keyword evidence="11" id="KW-1185">Reference proteome</keyword>
<feature type="signal peptide" evidence="8">
    <location>
        <begin position="1"/>
        <end position="27"/>
    </location>
</feature>
<keyword evidence="5" id="KW-0862">Zinc</keyword>
<reference evidence="10 11" key="1">
    <citation type="journal article" date="2014" name="Antonie Van Leeuwenhoek">
        <title>Fictibacillus enclensis sp. nov., isolated from marine sediment.</title>
        <authorList>
            <person name="Dastager S.G."/>
            <person name="Mawlankar R."/>
            <person name="Srinivasan K."/>
            <person name="Tang S.K."/>
            <person name="Lee J.C."/>
            <person name="Ramana V.V."/>
            <person name="Shouche Y.S."/>
        </authorList>
    </citation>
    <scope>NUCLEOTIDE SEQUENCE [LARGE SCALE GENOMIC DNA]</scope>
    <source>
        <strain evidence="10 11">NIO-1003</strain>
    </source>
</reference>
<dbReference type="GO" id="GO:0004181">
    <property type="term" value="F:metallocarboxypeptidase activity"/>
    <property type="evidence" value="ECO:0007669"/>
    <property type="project" value="InterPro"/>
</dbReference>
<feature type="chain" id="PRO_5006893837" description="Peptidase M14 domain-containing protein" evidence="8">
    <location>
        <begin position="28"/>
        <end position="539"/>
    </location>
</feature>
<comment type="caution">
    <text evidence="10">The sequence shown here is derived from an EMBL/GenBank/DDBJ whole genome shotgun (WGS) entry which is preliminary data.</text>
</comment>
<comment type="similarity">
    <text evidence="2 7">Belongs to the peptidase M14 family.</text>
</comment>
<dbReference type="AlphaFoldDB" id="A0A0V8J8Q5"/>
<evidence type="ECO:0000256" key="7">
    <source>
        <dbReference type="PROSITE-ProRule" id="PRU01379"/>
    </source>
</evidence>
<keyword evidence="6" id="KW-0482">Metalloprotease</keyword>
<dbReference type="PROSITE" id="PS52035">
    <property type="entry name" value="PEPTIDASE_M14"/>
    <property type="match status" value="1"/>
</dbReference>
<dbReference type="GO" id="GO:0005615">
    <property type="term" value="C:extracellular space"/>
    <property type="evidence" value="ECO:0007669"/>
    <property type="project" value="TreeGrafter"/>
</dbReference>
<evidence type="ECO:0000256" key="4">
    <source>
        <dbReference type="ARBA" id="ARBA00022801"/>
    </source>
</evidence>
<evidence type="ECO:0000256" key="8">
    <source>
        <dbReference type="SAM" id="SignalP"/>
    </source>
</evidence>
<dbReference type="OrthoDB" id="9802862at2"/>
<name>A0A0V8J8Q5_9BACL</name>
<evidence type="ECO:0000256" key="3">
    <source>
        <dbReference type="ARBA" id="ARBA00022670"/>
    </source>
</evidence>
<evidence type="ECO:0000313" key="11">
    <source>
        <dbReference type="Proteomes" id="UP000054099"/>
    </source>
</evidence>
<dbReference type="PANTHER" id="PTHR11705">
    <property type="entry name" value="PROTEASE FAMILY M14 CARBOXYPEPTIDASE A,B"/>
    <property type="match status" value="1"/>
</dbReference>
<dbReference type="Gene3D" id="3.40.630.10">
    <property type="entry name" value="Zn peptidases"/>
    <property type="match status" value="1"/>
</dbReference>
<feature type="domain" description="Peptidase M14" evidence="9">
    <location>
        <begin position="35"/>
        <end position="332"/>
    </location>
</feature>
<proteinExistence type="inferred from homology"/>
<evidence type="ECO:0000256" key="6">
    <source>
        <dbReference type="ARBA" id="ARBA00023049"/>
    </source>
</evidence>
<dbReference type="RefSeq" id="WP_061971771.1">
    <property type="nucleotide sequence ID" value="NZ_FMAV01000002.1"/>
</dbReference>
<dbReference type="PRINTS" id="PR00765">
    <property type="entry name" value="CRBOXYPTASEA"/>
</dbReference>
<protein>
    <recommendedName>
        <fullName evidence="9">Peptidase M14 domain-containing protein</fullName>
    </recommendedName>
</protein>
<dbReference type="InterPro" id="IPR000834">
    <property type="entry name" value="Peptidase_M14"/>
</dbReference>
<dbReference type="EMBL" id="LNQN01000002">
    <property type="protein sequence ID" value="KSU83040.1"/>
    <property type="molecule type" value="Genomic_DNA"/>
</dbReference>
<evidence type="ECO:0000313" key="10">
    <source>
        <dbReference type="EMBL" id="KSU83040.1"/>
    </source>
</evidence>
<accession>A0A0V8J8Q5</accession>
<dbReference type="InterPro" id="IPR034274">
    <property type="entry name" value="ENP1_M14_CPD"/>
</dbReference>